<dbReference type="RefSeq" id="WP_068116642.1">
    <property type="nucleotide sequence ID" value="NZ_CCXJ01000035.1"/>
</dbReference>
<keyword evidence="2" id="KW-1185">Reference proteome</keyword>
<comment type="caution">
    <text evidence="1">The sequence shown here is derived from an EMBL/GenBank/DDBJ whole genome shotgun (WGS) entry which is preliminary data.</text>
</comment>
<evidence type="ECO:0000313" key="2">
    <source>
        <dbReference type="Proteomes" id="UP001240447"/>
    </source>
</evidence>
<organism evidence="1 2">
    <name type="scientific">Nocardioides massiliensis</name>
    <dbReference type="NCBI Taxonomy" id="1325935"/>
    <lineage>
        <taxon>Bacteria</taxon>
        <taxon>Bacillati</taxon>
        <taxon>Actinomycetota</taxon>
        <taxon>Actinomycetes</taxon>
        <taxon>Propionibacteriales</taxon>
        <taxon>Nocardioidaceae</taxon>
        <taxon>Nocardioides</taxon>
    </lineage>
</organism>
<dbReference type="InterPro" id="IPR054202">
    <property type="entry name" value="DUF6907"/>
</dbReference>
<gene>
    <name evidence="1" type="ORF">J2S59_002596</name>
</gene>
<proteinExistence type="predicted"/>
<protein>
    <submittedName>
        <fullName evidence="1">Uncharacterized protein</fullName>
    </submittedName>
</protein>
<accession>A0ABT9NQS2</accession>
<evidence type="ECO:0000313" key="1">
    <source>
        <dbReference type="EMBL" id="MDP9822787.1"/>
    </source>
</evidence>
<reference evidence="1 2" key="1">
    <citation type="submission" date="2023-07" db="EMBL/GenBank/DDBJ databases">
        <title>Sequencing the genomes of 1000 actinobacteria strains.</title>
        <authorList>
            <person name="Klenk H.-P."/>
        </authorList>
    </citation>
    <scope>NUCLEOTIDE SEQUENCE [LARGE SCALE GENOMIC DNA]</scope>
    <source>
        <strain evidence="1 2">GD13</strain>
    </source>
</reference>
<dbReference type="Pfam" id="PF21848">
    <property type="entry name" value="DUF6907"/>
    <property type="match status" value="1"/>
</dbReference>
<dbReference type="Proteomes" id="UP001240447">
    <property type="component" value="Unassembled WGS sequence"/>
</dbReference>
<sequence>MTTTTVSLDLTCPDWCTISAEDHVSALWDTEANLIHHSADQPVGAFDVSWTTVTRPDGRPSEAPTVFLDGQDITPAQARELAAALIRGAEAIEQSLAAPIGAE</sequence>
<name>A0ABT9NQS2_9ACTN</name>
<dbReference type="EMBL" id="JAUSQM010000001">
    <property type="protein sequence ID" value="MDP9822787.1"/>
    <property type="molecule type" value="Genomic_DNA"/>
</dbReference>